<sequence>MTTPQLPIDANVPIGELATRIRQQTRATDNLLATIAKALTSARQMRS</sequence>
<organism evidence="1 2">
    <name type="scientific">Streptomyces bottropensis</name>
    <dbReference type="NCBI Taxonomy" id="42235"/>
    <lineage>
        <taxon>Bacteria</taxon>
        <taxon>Bacillati</taxon>
        <taxon>Actinomycetota</taxon>
        <taxon>Actinomycetes</taxon>
        <taxon>Kitasatosporales</taxon>
        <taxon>Streptomycetaceae</taxon>
        <taxon>Streptomyces</taxon>
    </lineage>
</organism>
<gene>
    <name evidence="1" type="ORF">QBA35_42235</name>
</gene>
<dbReference type="Proteomes" id="UP001310290">
    <property type="component" value="Unassembled WGS sequence"/>
</dbReference>
<reference evidence="1" key="1">
    <citation type="submission" date="2023-04" db="EMBL/GenBank/DDBJ databases">
        <title>Genomic diversity of scab-causing Streptomyces spp. in the province of Quebec, Canada.</title>
        <authorList>
            <person name="Biessy A."/>
            <person name="Cadieux M."/>
            <person name="Ciotola M."/>
            <person name="Filion M."/>
        </authorList>
    </citation>
    <scope>NUCLEOTIDE SEQUENCE</scope>
    <source>
        <strain evidence="1">B21-115</strain>
    </source>
</reference>
<name>A0ABU8B1C3_9ACTN</name>
<dbReference type="EMBL" id="JARULZ010000003">
    <property type="protein sequence ID" value="MEH0639744.1"/>
    <property type="molecule type" value="Genomic_DNA"/>
</dbReference>
<proteinExistence type="predicted"/>
<comment type="caution">
    <text evidence="1">The sequence shown here is derived from an EMBL/GenBank/DDBJ whole genome shotgun (WGS) entry which is preliminary data.</text>
</comment>
<dbReference type="RefSeq" id="WP_334662070.1">
    <property type="nucleotide sequence ID" value="NZ_JARULZ010000003.1"/>
</dbReference>
<evidence type="ECO:0000313" key="2">
    <source>
        <dbReference type="Proteomes" id="UP001310290"/>
    </source>
</evidence>
<accession>A0ABU8B1C3</accession>
<evidence type="ECO:0000313" key="1">
    <source>
        <dbReference type="EMBL" id="MEH0639744.1"/>
    </source>
</evidence>
<protein>
    <submittedName>
        <fullName evidence="1">Uncharacterized protein</fullName>
    </submittedName>
</protein>
<keyword evidence="2" id="KW-1185">Reference proteome</keyword>